<dbReference type="Proteomes" id="UP000661971">
    <property type="component" value="Unassembled WGS sequence"/>
</dbReference>
<evidence type="ECO:0000256" key="4">
    <source>
        <dbReference type="ARBA" id="ARBA00022989"/>
    </source>
</evidence>
<dbReference type="PROSITE" id="PS01355">
    <property type="entry name" value="HEMATOPO_REC_S_F1"/>
    <property type="match status" value="1"/>
</dbReference>
<proteinExistence type="predicted"/>
<keyword evidence="7" id="KW-0675">Receptor</keyword>
<dbReference type="GO" id="GO:0009897">
    <property type="term" value="C:external side of plasma membrane"/>
    <property type="evidence" value="ECO:0007669"/>
    <property type="project" value="TreeGrafter"/>
</dbReference>
<dbReference type="GO" id="GO:0004896">
    <property type="term" value="F:cytokine receptor activity"/>
    <property type="evidence" value="ECO:0007669"/>
    <property type="project" value="InterPro"/>
</dbReference>
<dbReference type="PANTHER" id="PTHR23037">
    <property type="entry name" value="CYTOKINE RECEPTOR"/>
    <property type="match status" value="1"/>
</dbReference>
<dbReference type="InterPro" id="IPR003531">
    <property type="entry name" value="Hempt_rcpt_S_F1_CS"/>
</dbReference>
<feature type="transmembrane region" description="Helical" evidence="8">
    <location>
        <begin position="43"/>
        <end position="64"/>
    </location>
</feature>
<dbReference type="InterPro" id="IPR013783">
    <property type="entry name" value="Ig-like_fold"/>
</dbReference>
<dbReference type="Gene3D" id="2.60.40.10">
    <property type="entry name" value="Immunoglobulins"/>
    <property type="match status" value="1"/>
</dbReference>
<feature type="non-terminal residue" evidence="9">
    <location>
        <position position="344"/>
    </location>
</feature>
<reference evidence="10" key="1">
    <citation type="submission" date="2023-07" db="EMBL/GenBank/DDBJ databases">
        <title>Bird 10,000 Genomes (B10K) Project - Family phase.</title>
        <authorList>
            <person name="Zhang G."/>
        </authorList>
    </citation>
    <scope>NUCLEOTIDE SEQUENCE [LARGE SCALE GENOMIC DNA]</scope>
</reference>
<keyword evidence="2 8" id="KW-0812">Transmembrane</keyword>
<evidence type="ECO:0000313" key="9">
    <source>
        <dbReference type="EMBL" id="NXD10038.1"/>
    </source>
</evidence>
<dbReference type="GO" id="GO:0016064">
    <property type="term" value="P:immunoglobulin mediated immune response"/>
    <property type="evidence" value="ECO:0007669"/>
    <property type="project" value="TreeGrafter"/>
</dbReference>
<keyword evidence="5 8" id="KW-0472">Membrane</keyword>
<evidence type="ECO:0000256" key="2">
    <source>
        <dbReference type="ARBA" id="ARBA00022692"/>
    </source>
</evidence>
<dbReference type="AlphaFoldDB" id="A0A851T137"/>
<keyword evidence="4 8" id="KW-1133">Transmembrane helix</keyword>
<evidence type="ECO:0000256" key="8">
    <source>
        <dbReference type="SAM" id="Phobius"/>
    </source>
</evidence>
<keyword evidence="3" id="KW-0732">Signal</keyword>
<dbReference type="PANTHER" id="PTHR23037:SF22">
    <property type="entry name" value="CYTOKINE RECEPTOR COMMON SUBUNIT BETA"/>
    <property type="match status" value="1"/>
</dbReference>
<protein>
    <submittedName>
        <fullName evidence="9">IL3RB protein</fullName>
    </submittedName>
</protein>
<comment type="caution">
    <text evidence="9">The sequence shown here is derived from an EMBL/GenBank/DDBJ whole genome shotgun (WGS) entry which is preliminary data.</text>
</comment>
<dbReference type="SUPFAM" id="SSF49265">
    <property type="entry name" value="Fibronectin type III"/>
    <property type="match status" value="1"/>
</dbReference>
<evidence type="ECO:0000313" key="10">
    <source>
        <dbReference type="Proteomes" id="UP000661971"/>
    </source>
</evidence>
<evidence type="ECO:0000256" key="1">
    <source>
        <dbReference type="ARBA" id="ARBA00004167"/>
    </source>
</evidence>
<evidence type="ECO:0000256" key="7">
    <source>
        <dbReference type="ARBA" id="ARBA00023170"/>
    </source>
</evidence>
<accession>A0A851T137</accession>
<keyword evidence="6" id="KW-1015">Disulfide bond</keyword>
<feature type="non-terminal residue" evidence="9">
    <location>
        <position position="1"/>
    </location>
</feature>
<keyword evidence="10" id="KW-1185">Reference proteome</keyword>
<name>A0A851T137_9AVES</name>
<evidence type="ECO:0000256" key="6">
    <source>
        <dbReference type="ARBA" id="ARBA00023157"/>
    </source>
</evidence>
<organism evidence="9 10">
    <name type="scientific">Nothocercus nigrocapillus</name>
    <dbReference type="NCBI Taxonomy" id="1977171"/>
    <lineage>
        <taxon>Eukaryota</taxon>
        <taxon>Metazoa</taxon>
        <taxon>Chordata</taxon>
        <taxon>Craniata</taxon>
        <taxon>Vertebrata</taxon>
        <taxon>Euteleostomi</taxon>
        <taxon>Archelosauria</taxon>
        <taxon>Archosauria</taxon>
        <taxon>Dinosauria</taxon>
        <taxon>Saurischia</taxon>
        <taxon>Theropoda</taxon>
        <taxon>Coelurosauria</taxon>
        <taxon>Aves</taxon>
        <taxon>Palaeognathae</taxon>
        <taxon>Tinamiformes</taxon>
        <taxon>Tinamidae</taxon>
        <taxon>Nothocercus</taxon>
    </lineage>
</organism>
<comment type="subcellular location">
    <subcellularLocation>
        <location evidence="1">Membrane</location>
        <topology evidence="1">Single-pass membrane protein</topology>
    </subcellularLocation>
</comment>
<dbReference type="InterPro" id="IPR036116">
    <property type="entry name" value="FN3_sf"/>
</dbReference>
<sequence>MLESSTKYRGRIRARVNTDGYHGPWSEWSEEFTWETENVLSPVVLPVMLPVIIIALIIVAHCSYKCFLRKKKSWEESIPNPTKSLLMQSYLQKAYLGNWLTNSQLDFNKHSVSEKMEQASFLQVVDRQKKNEKAEVSLIALDPQNIYHALDVPEHVPVDCPSSEMAYPSFPFSRENSADASTASQTAFTCFDFNGPYLYSPVISSQPDIHRALQAVPAGIHGKSGSLQYYVSLPAKEACPQAPQRQAQPGALPLQPSLLPYQKEKRQHLSNGEDISPAQPARGKCMHVRADGQKSPVALSCPASPQQCSLDYITTDGLLLPSAKDSNHLALTTDGELASDSQHI</sequence>
<gene>
    <name evidence="9" type="primary">Csf2rb_0</name>
    <name evidence="9" type="ORF">NOTNIG_R00402</name>
</gene>
<evidence type="ECO:0000256" key="5">
    <source>
        <dbReference type="ARBA" id="ARBA00023136"/>
    </source>
</evidence>
<evidence type="ECO:0000256" key="3">
    <source>
        <dbReference type="ARBA" id="ARBA00022729"/>
    </source>
</evidence>
<dbReference type="EMBL" id="WBNA01000078">
    <property type="protein sequence ID" value="NXD10038.1"/>
    <property type="molecule type" value="Genomic_DNA"/>
</dbReference>